<sequence>MFHWLRNLSLTLILCTFFSAGTCADTSKLTPTEARQLAEEAYIYGFGIVENYKALFGMSIAKQSPAYSGFNNYLHGRKLYDPDYTTVVSPNNDTFYSTTWADLSREPLVIEVPPTGDTYFVVQLVDMVTDNFAYIGTRTTGTEGGTFLLTGPDNKGAFSSDKFDQVITSQSRYVALATRTATDGTPEGNEKAFAIQDGLKLAPLSQYLGEGEPKPVVDPEFSIYNADKLYGKPALFTYLNQFLTWQTPSIYETELMKRLSQIHIGPYQEFSLDSFSPVVQSAIKEGIRAGHEQIVAKANSLGQRIDGWEYIPPMGDYGQNYLFRSAVAYKFIYTNSPEEAIYPIAEADGNNRPLDGSQHNYVLRFAADELPPVKAFWSMTMYHSDTRLMVKNPIQRYSIGDRTPGLQYDEDGSLTLYLQKDSPGEDLQSNWLPAPDGPFYIIARMYIPKAEALNGDYRLPAISRQ</sequence>
<evidence type="ECO:0000313" key="5">
    <source>
        <dbReference type="Proteomes" id="UP001139319"/>
    </source>
</evidence>
<dbReference type="InterPro" id="IPR037049">
    <property type="entry name" value="DUF1214_C_sf"/>
</dbReference>
<feature type="domain" description="DUF1214" evidence="2">
    <location>
        <begin position="339"/>
        <end position="449"/>
    </location>
</feature>
<gene>
    <name evidence="4" type="ORF">M6D89_09355</name>
</gene>
<dbReference type="Gene3D" id="2.60.120.600">
    <property type="entry name" value="Domain of unknown function DUF1214, C-terminal domain"/>
    <property type="match status" value="1"/>
</dbReference>
<proteinExistence type="predicted"/>
<dbReference type="InterPro" id="IPR037050">
    <property type="entry name" value="DUF1254_sf"/>
</dbReference>
<keyword evidence="1" id="KW-0732">Signal</keyword>
<comment type="caution">
    <text evidence="4">The sequence shown here is derived from an EMBL/GenBank/DDBJ whole genome shotgun (WGS) entry which is preliminary data.</text>
</comment>
<evidence type="ECO:0000256" key="1">
    <source>
        <dbReference type="SAM" id="SignalP"/>
    </source>
</evidence>
<feature type="signal peptide" evidence="1">
    <location>
        <begin position="1"/>
        <end position="24"/>
    </location>
</feature>
<keyword evidence="5" id="KW-1185">Reference proteome</keyword>
<protein>
    <submittedName>
        <fullName evidence="4">DUF1214 domain-containing protein</fullName>
    </submittedName>
</protein>
<dbReference type="SUPFAM" id="SSF160935">
    <property type="entry name" value="VPA0735-like"/>
    <property type="match status" value="1"/>
</dbReference>
<dbReference type="PANTHER" id="PTHR36509">
    <property type="entry name" value="BLL3101 PROTEIN"/>
    <property type="match status" value="1"/>
</dbReference>
<name>A0A9X2KU62_9GAMM</name>
<dbReference type="PANTHER" id="PTHR36509:SF2">
    <property type="entry name" value="BLL3101 PROTEIN"/>
    <property type="match status" value="1"/>
</dbReference>
<dbReference type="Gene3D" id="2.60.40.1610">
    <property type="entry name" value="Domain of unknown function DUF1254"/>
    <property type="match status" value="1"/>
</dbReference>
<dbReference type="InterPro" id="IPR010679">
    <property type="entry name" value="DUF1254"/>
</dbReference>
<accession>A0A9X2KU62</accession>
<organism evidence="4 5">
    <name type="scientific">Gilvimarinus xylanilyticus</name>
    <dbReference type="NCBI Taxonomy" id="2944139"/>
    <lineage>
        <taxon>Bacteria</taxon>
        <taxon>Pseudomonadati</taxon>
        <taxon>Pseudomonadota</taxon>
        <taxon>Gammaproteobacteria</taxon>
        <taxon>Cellvibrionales</taxon>
        <taxon>Cellvibrionaceae</taxon>
        <taxon>Gilvimarinus</taxon>
    </lineage>
</organism>
<reference evidence="4" key="2">
    <citation type="submission" date="2023-01" db="EMBL/GenBank/DDBJ databases">
        <title>Gilvimarinus xylanilyticus HB14 isolated from Caulerpa lentillifera aquaculture base in Hainan, China.</title>
        <authorList>
            <person name="Zhang Y.-J."/>
        </authorList>
    </citation>
    <scope>NUCLEOTIDE SEQUENCE</scope>
    <source>
        <strain evidence="4">HB14</strain>
    </source>
</reference>
<reference evidence="4" key="1">
    <citation type="submission" date="2022-05" db="EMBL/GenBank/DDBJ databases">
        <authorList>
            <person name="Sun H.-N."/>
        </authorList>
    </citation>
    <scope>NUCLEOTIDE SEQUENCE</scope>
    <source>
        <strain evidence="4">HB14</strain>
    </source>
</reference>
<dbReference type="Pfam" id="PF06863">
    <property type="entry name" value="DUF1254"/>
    <property type="match status" value="1"/>
</dbReference>
<dbReference type="AlphaFoldDB" id="A0A9X2KU62"/>
<feature type="domain" description="DUF1254" evidence="3">
    <location>
        <begin position="70"/>
        <end position="203"/>
    </location>
</feature>
<evidence type="ECO:0000259" key="2">
    <source>
        <dbReference type="Pfam" id="PF06742"/>
    </source>
</evidence>
<dbReference type="Pfam" id="PF06742">
    <property type="entry name" value="DUF1214"/>
    <property type="match status" value="1"/>
</dbReference>
<evidence type="ECO:0000313" key="4">
    <source>
        <dbReference type="EMBL" id="MCP8899503.1"/>
    </source>
</evidence>
<dbReference type="Proteomes" id="UP001139319">
    <property type="component" value="Unassembled WGS sequence"/>
</dbReference>
<evidence type="ECO:0000259" key="3">
    <source>
        <dbReference type="Pfam" id="PF06863"/>
    </source>
</evidence>
<dbReference type="InterPro" id="IPR010621">
    <property type="entry name" value="DUF1214"/>
</dbReference>
<feature type="chain" id="PRO_5040797392" evidence="1">
    <location>
        <begin position="25"/>
        <end position="465"/>
    </location>
</feature>
<dbReference type="EMBL" id="JAMFTH010000002">
    <property type="protein sequence ID" value="MCP8899503.1"/>
    <property type="molecule type" value="Genomic_DNA"/>
</dbReference>
<dbReference type="RefSeq" id="WP_253967800.1">
    <property type="nucleotide sequence ID" value="NZ_JAMFTH010000002.1"/>
</dbReference>